<proteinExistence type="inferred from homology"/>
<dbReference type="PANTHER" id="PTHR10196">
    <property type="entry name" value="SUGAR KINASE"/>
    <property type="match status" value="1"/>
</dbReference>
<dbReference type="EMBL" id="SFAM01000121">
    <property type="protein sequence ID" value="TRV10552.1"/>
    <property type="molecule type" value="Genomic_DNA"/>
</dbReference>
<dbReference type="GO" id="GO:0006071">
    <property type="term" value="P:glycerol metabolic process"/>
    <property type="evidence" value="ECO:0007669"/>
    <property type="project" value="TreeGrafter"/>
</dbReference>
<gene>
    <name evidence="5" type="ORF">EWV45_13475</name>
</gene>
<dbReference type="PANTHER" id="PTHR10196:SF67">
    <property type="entry name" value="SEDOHEPTULOKINASE"/>
    <property type="match status" value="1"/>
</dbReference>
<dbReference type="InterPro" id="IPR043129">
    <property type="entry name" value="ATPase_NBD"/>
</dbReference>
<evidence type="ECO:0000313" key="5">
    <source>
        <dbReference type="EMBL" id="TRV10552.1"/>
    </source>
</evidence>
<dbReference type="GO" id="GO:0050277">
    <property type="term" value="F:sedoheptulokinase activity"/>
    <property type="evidence" value="ECO:0007669"/>
    <property type="project" value="TreeGrafter"/>
</dbReference>
<evidence type="ECO:0000259" key="4">
    <source>
        <dbReference type="Pfam" id="PF00370"/>
    </source>
</evidence>
<dbReference type="Gene3D" id="3.30.420.40">
    <property type="match status" value="2"/>
</dbReference>
<dbReference type="Pfam" id="PF00370">
    <property type="entry name" value="FGGY_N"/>
    <property type="match status" value="1"/>
</dbReference>
<protein>
    <recommendedName>
        <fullName evidence="4">Carbohydrate kinase FGGY N-terminal domain-containing protein</fullName>
    </recommendedName>
</protein>
<organism evidence="5 6">
    <name type="scientific">Microcystis flos-aquae Mf_QC_C_20070823_S10D</name>
    <dbReference type="NCBI Taxonomy" id="2486236"/>
    <lineage>
        <taxon>Bacteria</taxon>
        <taxon>Bacillati</taxon>
        <taxon>Cyanobacteriota</taxon>
        <taxon>Cyanophyceae</taxon>
        <taxon>Oscillatoriophycideae</taxon>
        <taxon>Chroococcales</taxon>
        <taxon>Microcystaceae</taxon>
        <taxon>Microcystis</taxon>
    </lineage>
</organism>
<keyword evidence="2" id="KW-0808">Transferase</keyword>
<dbReference type="AlphaFoldDB" id="A0A552KRG0"/>
<reference evidence="5 6" key="1">
    <citation type="submission" date="2019-01" db="EMBL/GenBank/DDBJ databases">
        <title>Coherence of Microcystis species and biogeography revealed through population genomics.</title>
        <authorList>
            <person name="Perez-Carrascal O.M."/>
            <person name="Terrat Y."/>
            <person name="Giani A."/>
            <person name="Fortin N."/>
            <person name="Tromas N."/>
            <person name="Shapiro B.J."/>
        </authorList>
    </citation>
    <scope>NUCLEOTIDE SEQUENCE [LARGE SCALE GENOMIC DNA]</scope>
    <source>
        <strain evidence="5">Mf_QC_C_20070823_S10D</strain>
    </source>
</reference>
<accession>A0A552KRG0</accession>
<dbReference type="GO" id="GO:0005829">
    <property type="term" value="C:cytosol"/>
    <property type="evidence" value="ECO:0007669"/>
    <property type="project" value="TreeGrafter"/>
</dbReference>
<comment type="caution">
    <text evidence="5">The sequence shown here is derived from an EMBL/GenBank/DDBJ whole genome shotgun (WGS) entry which is preliminary data.</text>
</comment>
<sequence>MKMFFIGLDLGATYIKSARIDAEEFSMNGIERIPFPSFDGNYGKTVSMRRILDSVSQAIQVQLSSHPEKCQGVLLSNQMHGLVLMREKDFCSPFISWQDLRCLESEDGVSSFQKLKNRLGIFSVLHETGEYLRPGFPITQLFRLQGMGEKLGVVCDLGSAIVSALIENPVQQLHISNAAATGCWDIKKGDWHRDIIRTAKIDCFDWPGVVVGEEVLGYLKWGGRTIPVYPSVGDQQVSLLGAGLWRDDQVSFNIATGSQVSRLSSEFQVGDFQTRPYFQGRYLQTITHLPAGRALNALLKLFTELSPQLDLDLAWTEVTRKVDHDLSFSSRLKVNLGFFPSAIGNEGSLTGLTEENLNVSSVLKACFVSIVQNHIEALKRINHDSRQISEYIGSGGIMQKSRFLQSAFYNYLGEPIRLSEQSEDALWGLASRAREIAR</sequence>
<evidence type="ECO:0000256" key="3">
    <source>
        <dbReference type="ARBA" id="ARBA00022777"/>
    </source>
</evidence>
<dbReference type="InterPro" id="IPR018484">
    <property type="entry name" value="FGGY_N"/>
</dbReference>
<name>A0A552KRG0_9CHRO</name>
<dbReference type="SUPFAM" id="SSF53067">
    <property type="entry name" value="Actin-like ATPase domain"/>
    <property type="match status" value="1"/>
</dbReference>
<keyword evidence="3" id="KW-0418">Kinase</keyword>
<feature type="domain" description="Carbohydrate kinase FGGY N-terminal" evidence="4">
    <location>
        <begin position="5"/>
        <end position="241"/>
    </location>
</feature>
<evidence type="ECO:0000313" key="6">
    <source>
        <dbReference type="Proteomes" id="UP000315868"/>
    </source>
</evidence>
<dbReference type="CDD" id="cd07777">
    <property type="entry name" value="ASKHA_NBD_FGGY_SHK"/>
    <property type="match status" value="1"/>
</dbReference>
<evidence type="ECO:0000256" key="2">
    <source>
        <dbReference type="ARBA" id="ARBA00022679"/>
    </source>
</evidence>
<evidence type="ECO:0000256" key="1">
    <source>
        <dbReference type="ARBA" id="ARBA00009156"/>
    </source>
</evidence>
<dbReference type="Proteomes" id="UP000315868">
    <property type="component" value="Unassembled WGS sequence"/>
</dbReference>
<comment type="similarity">
    <text evidence="1">Belongs to the FGGY kinase family.</text>
</comment>